<organism evidence="1 2">
    <name type="scientific">Muricomes intestini</name>
    <dbReference type="NCBI Taxonomy" id="1796634"/>
    <lineage>
        <taxon>Bacteria</taxon>
        <taxon>Bacillati</taxon>
        <taxon>Bacillota</taxon>
        <taxon>Clostridia</taxon>
        <taxon>Lachnospirales</taxon>
        <taxon>Lachnospiraceae</taxon>
        <taxon>Muricomes</taxon>
    </lineage>
</organism>
<evidence type="ECO:0000313" key="2">
    <source>
        <dbReference type="Proteomes" id="UP000295726"/>
    </source>
</evidence>
<comment type="caution">
    <text evidence="1">The sequence shown here is derived from an EMBL/GenBank/DDBJ whole genome shotgun (WGS) entry which is preliminary data.</text>
</comment>
<protein>
    <submittedName>
        <fullName evidence="1">Uncharacterized protein</fullName>
    </submittedName>
</protein>
<dbReference type="Proteomes" id="UP000295726">
    <property type="component" value="Unassembled WGS sequence"/>
</dbReference>
<name>A0A4R3KFT0_9FIRM</name>
<gene>
    <name evidence="1" type="ORF">EDD59_102109</name>
</gene>
<evidence type="ECO:0000313" key="1">
    <source>
        <dbReference type="EMBL" id="TCS82244.1"/>
    </source>
</evidence>
<sequence length="516" mass="60145">MSMYTKEEFDKLSVMYDGDKDRDATSKIRGFLFQDYITIMCLLKNQVKYVCSEYLEDVDVFFEDGTFEIIQVKYYPKTNPNIKEISTDLYYQYLRLQMLQSTLTAVPRLYIHRKSKVNKPTLDEMKTYIGLGNALRKSMNYSNIVDPVTWLKTNIYTTNKKDEQKKNLFAAMASEDSLKGFVTQYYISHQLNINEYKIELMKALARNYPNADSGGDEEHWQLILLGLAISYIQRRYELVDSDFEQLRVDKTEFDQYMVDSVRTKTEKTIANYLVGVVCEEYGEIINNNDLSDLQIHMLNRIYQNTLQWINKIAQTVDGQYQLLNTFSMDDVSKVAAYRGAIVDDRFIYMTECKTAFLSFLDYLWKIMLDICQEKVNDETEISAHLEMFDPCYYMDSSASDYVCLNFTEDKYVKHSVILPPAGGKFKGAKRKIVERMVNISPKPGKWFFENSKITKGKNYYNYSTANVNENPTVADLGEDSFYIECMECIGIDEDEWSVQEACSGCIFSEKCIKEEM</sequence>
<dbReference type="OrthoDB" id="2024845at2"/>
<proteinExistence type="predicted"/>
<reference evidence="1 2" key="1">
    <citation type="submission" date="2019-03" db="EMBL/GenBank/DDBJ databases">
        <title>Genomic Encyclopedia of Type Strains, Phase IV (KMG-IV): sequencing the most valuable type-strain genomes for metagenomic binning, comparative biology and taxonomic classification.</title>
        <authorList>
            <person name="Goeker M."/>
        </authorList>
    </citation>
    <scope>NUCLEOTIDE SEQUENCE [LARGE SCALE GENOMIC DNA]</scope>
    <source>
        <strain evidence="1 2">DSM 29489</strain>
    </source>
</reference>
<accession>A0A4R3KFT0</accession>
<dbReference type="EMBL" id="SLZZ01000002">
    <property type="protein sequence ID" value="TCS82244.1"/>
    <property type="molecule type" value="Genomic_DNA"/>
</dbReference>
<keyword evidence="2" id="KW-1185">Reference proteome</keyword>
<dbReference type="AlphaFoldDB" id="A0A4R3KFT0"/>